<dbReference type="RefSeq" id="WP_368496261.1">
    <property type="nucleotide sequence ID" value="NZ_CP162511.1"/>
</dbReference>
<dbReference type="Pfam" id="PF08818">
    <property type="entry name" value="DUF1801"/>
    <property type="match status" value="1"/>
</dbReference>
<feature type="domain" description="YdhG-like" evidence="1">
    <location>
        <begin position="25"/>
        <end position="129"/>
    </location>
</feature>
<protein>
    <submittedName>
        <fullName evidence="2">DUF1801 domain-containing protein</fullName>
    </submittedName>
</protein>
<gene>
    <name evidence="2" type="ORF">ABFY20_10815</name>
</gene>
<accession>A0AB39BC46</accession>
<sequence length="132" mass="13945">MPGPATTPSDADVTAFLDAVPDARRRAEAHELRTLIETVTGLSARLWGPSIVGFGEASYTNSSGTHEWFRVGFAPRKAALTLYGVHDEKAGADPRLEALGPHSTGAGCLYLKRLDAVDREVLASLIRSAAAG</sequence>
<evidence type="ECO:0000259" key="1">
    <source>
        <dbReference type="Pfam" id="PF08818"/>
    </source>
</evidence>
<proteinExistence type="predicted"/>
<dbReference type="EMBL" id="CP162511">
    <property type="protein sequence ID" value="XDI03843.1"/>
    <property type="molecule type" value="Genomic_DNA"/>
</dbReference>
<dbReference type="InterPro" id="IPR014922">
    <property type="entry name" value="YdhG-like"/>
</dbReference>
<dbReference type="AlphaFoldDB" id="A0AB39BC46"/>
<name>A0AB39BC46_9MICO</name>
<organism evidence="2">
    <name type="scientific">Herbiconiux sp. A18JL235</name>
    <dbReference type="NCBI Taxonomy" id="3152363"/>
    <lineage>
        <taxon>Bacteria</taxon>
        <taxon>Bacillati</taxon>
        <taxon>Actinomycetota</taxon>
        <taxon>Actinomycetes</taxon>
        <taxon>Micrococcales</taxon>
        <taxon>Microbacteriaceae</taxon>
        <taxon>Herbiconiux</taxon>
    </lineage>
</organism>
<reference evidence="2" key="1">
    <citation type="submission" date="2024-05" db="EMBL/GenBank/DDBJ databases">
        <title>Herbiconiux sp. A18JL235.</title>
        <authorList>
            <person name="Zhang G."/>
        </authorList>
    </citation>
    <scope>NUCLEOTIDE SEQUENCE</scope>
    <source>
        <strain evidence="2">A18JL235</strain>
    </source>
</reference>
<evidence type="ECO:0000313" key="2">
    <source>
        <dbReference type="EMBL" id="XDI03843.1"/>
    </source>
</evidence>